<dbReference type="SUPFAM" id="SSF55729">
    <property type="entry name" value="Acyl-CoA N-acyltransferases (Nat)"/>
    <property type="match status" value="1"/>
</dbReference>
<dbReference type="InterPro" id="IPR000182">
    <property type="entry name" value="GNAT_dom"/>
</dbReference>
<dbReference type="PANTHER" id="PTHR43328:SF1">
    <property type="entry name" value="N-ACETYLTRANSFERASE DOMAIN-CONTAINING PROTEIN"/>
    <property type="match status" value="1"/>
</dbReference>
<evidence type="ECO:0000259" key="1">
    <source>
        <dbReference type="Pfam" id="PF13302"/>
    </source>
</evidence>
<dbReference type="AlphaFoldDB" id="A0A4S4K9A0"/>
<dbReference type="Gene3D" id="3.40.630.30">
    <property type="match status" value="1"/>
</dbReference>
<dbReference type="GO" id="GO:0016747">
    <property type="term" value="F:acyltransferase activity, transferring groups other than amino-acyl groups"/>
    <property type="evidence" value="ECO:0007669"/>
    <property type="project" value="InterPro"/>
</dbReference>
<evidence type="ECO:0000313" key="2">
    <source>
        <dbReference type="EMBL" id="THG94484.1"/>
    </source>
</evidence>
<accession>A0A4S4K9A0</accession>
<dbReference type="EMBL" id="SGPJ01000440">
    <property type="protein sequence ID" value="THG94484.1"/>
    <property type="molecule type" value="Genomic_DNA"/>
</dbReference>
<dbReference type="PANTHER" id="PTHR43328">
    <property type="entry name" value="ACETYLTRANSFERASE-RELATED"/>
    <property type="match status" value="1"/>
</dbReference>
<reference evidence="2 3" key="1">
    <citation type="submission" date="2019-02" db="EMBL/GenBank/DDBJ databases">
        <title>Genome sequencing of the rare red list fungi Phlebia centrifuga.</title>
        <authorList>
            <person name="Buettner E."/>
            <person name="Kellner H."/>
        </authorList>
    </citation>
    <scope>NUCLEOTIDE SEQUENCE [LARGE SCALE GENOMIC DNA]</scope>
    <source>
        <strain evidence="2 3">DSM 108282</strain>
    </source>
</reference>
<comment type="caution">
    <text evidence="2">The sequence shown here is derived from an EMBL/GenBank/DDBJ whole genome shotgun (WGS) entry which is preliminary data.</text>
</comment>
<dbReference type="Pfam" id="PF13302">
    <property type="entry name" value="Acetyltransf_3"/>
    <property type="match status" value="1"/>
</dbReference>
<sequence length="247" mass="27864">MAQPYLHPLQVNPRTGEPFLRLPSPLDNFIITPPRLSDAPALMETLNDPRVYKTLESPPFPYLPTHAESWLDMITKESDAALEEAKKAYKEGASEPLGHVETCPVRYIREIKEDGSDVFVGEIAPHRCQYLDVKDQWEREELVRTNLRYAVGDPAIVWCFGDFVAGPYHGRGIMSGALKTIMAQWLIPRMGARLIRVEAFIGNVGSVRVFEKNGFVMEKTVYSEKVTNCGVTRLGLHVLLWHAEKAS</sequence>
<evidence type="ECO:0000313" key="3">
    <source>
        <dbReference type="Proteomes" id="UP000309038"/>
    </source>
</evidence>
<organism evidence="2 3">
    <name type="scientific">Hermanssonia centrifuga</name>
    <dbReference type="NCBI Taxonomy" id="98765"/>
    <lineage>
        <taxon>Eukaryota</taxon>
        <taxon>Fungi</taxon>
        <taxon>Dikarya</taxon>
        <taxon>Basidiomycota</taxon>
        <taxon>Agaricomycotina</taxon>
        <taxon>Agaricomycetes</taxon>
        <taxon>Polyporales</taxon>
        <taxon>Meruliaceae</taxon>
        <taxon>Hermanssonia</taxon>
    </lineage>
</organism>
<gene>
    <name evidence="2" type="ORF">EW026_g7000</name>
</gene>
<dbReference type="InterPro" id="IPR016181">
    <property type="entry name" value="Acyl_CoA_acyltransferase"/>
</dbReference>
<feature type="domain" description="N-acetyltransferase" evidence="1">
    <location>
        <begin position="29"/>
        <end position="216"/>
    </location>
</feature>
<dbReference type="Proteomes" id="UP000309038">
    <property type="component" value="Unassembled WGS sequence"/>
</dbReference>
<keyword evidence="3" id="KW-1185">Reference proteome</keyword>
<name>A0A4S4K9A0_9APHY</name>
<protein>
    <recommendedName>
        <fullName evidence="1">N-acetyltransferase domain-containing protein</fullName>
    </recommendedName>
</protein>
<proteinExistence type="predicted"/>